<dbReference type="InterPro" id="IPR020095">
    <property type="entry name" value="PsdUridine_synth_TruA_C"/>
</dbReference>
<comment type="similarity">
    <text evidence="1 4 7">Belongs to the tRNA pseudouridine synthase TruA family.</text>
</comment>
<dbReference type="OrthoDB" id="9811823at2"/>
<evidence type="ECO:0000259" key="8">
    <source>
        <dbReference type="Pfam" id="PF01416"/>
    </source>
</evidence>
<dbReference type="GO" id="GO:0160147">
    <property type="term" value="F:tRNA pseudouridine(38-40) synthase activity"/>
    <property type="evidence" value="ECO:0007669"/>
    <property type="project" value="UniProtKB-EC"/>
</dbReference>
<evidence type="ECO:0000313" key="9">
    <source>
        <dbReference type="EMBL" id="SDQ31913.1"/>
    </source>
</evidence>
<reference evidence="10" key="1">
    <citation type="submission" date="2016-10" db="EMBL/GenBank/DDBJ databases">
        <authorList>
            <person name="Varghese N."/>
            <person name="Submissions S."/>
        </authorList>
    </citation>
    <scope>NUCLEOTIDE SEQUENCE [LARGE SCALE GENOMIC DNA]</scope>
    <source>
        <strain evidence="10">MPL-11</strain>
    </source>
</reference>
<comment type="caution">
    <text evidence="4">Lacks conserved residue(s) required for the propagation of feature annotation.</text>
</comment>
<dbReference type="InterPro" id="IPR020097">
    <property type="entry name" value="PsdUridine_synth_TruA_a/b_dom"/>
</dbReference>
<dbReference type="PANTHER" id="PTHR11142:SF0">
    <property type="entry name" value="TRNA PSEUDOURIDINE SYNTHASE-LIKE 1"/>
    <property type="match status" value="1"/>
</dbReference>
<dbReference type="EMBL" id="FNJW01000008">
    <property type="protein sequence ID" value="SDQ31913.1"/>
    <property type="molecule type" value="Genomic_DNA"/>
</dbReference>
<organism evidence="9 10">
    <name type="scientific">Carnobacterium viridans</name>
    <dbReference type="NCBI Taxonomy" id="174587"/>
    <lineage>
        <taxon>Bacteria</taxon>
        <taxon>Bacillati</taxon>
        <taxon>Bacillota</taxon>
        <taxon>Bacilli</taxon>
        <taxon>Lactobacillales</taxon>
        <taxon>Carnobacteriaceae</taxon>
        <taxon>Carnobacterium</taxon>
    </lineage>
</organism>
<evidence type="ECO:0000256" key="2">
    <source>
        <dbReference type="ARBA" id="ARBA00022694"/>
    </source>
</evidence>
<gene>
    <name evidence="4" type="primary">truA</name>
    <name evidence="9" type="ORF">SAMN04487752_1769</name>
</gene>
<evidence type="ECO:0000256" key="4">
    <source>
        <dbReference type="HAMAP-Rule" id="MF_00171"/>
    </source>
</evidence>
<feature type="active site" description="Nucleophile" evidence="4 5">
    <location>
        <position position="55"/>
    </location>
</feature>
<dbReference type="InterPro" id="IPR020103">
    <property type="entry name" value="PsdUridine_synth_cat_dom_sf"/>
</dbReference>
<dbReference type="Gene3D" id="3.30.70.580">
    <property type="entry name" value="Pseudouridine synthase I, catalytic domain, N-terminal subdomain"/>
    <property type="match status" value="1"/>
</dbReference>
<dbReference type="PANTHER" id="PTHR11142">
    <property type="entry name" value="PSEUDOURIDYLATE SYNTHASE"/>
    <property type="match status" value="1"/>
</dbReference>
<evidence type="ECO:0000256" key="6">
    <source>
        <dbReference type="PIRSR" id="PIRSR001430-2"/>
    </source>
</evidence>
<dbReference type="SUPFAM" id="SSF55120">
    <property type="entry name" value="Pseudouridine synthase"/>
    <property type="match status" value="1"/>
</dbReference>
<comment type="catalytic activity">
    <reaction evidence="4 7">
        <text>uridine(38/39/40) in tRNA = pseudouridine(38/39/40) in tRNA</text>
        <dbReference type="Rhea" id="RHEA:22376"/>
        <dbReference type="Rhea" id="RHEA-COMP:10085"/>
        <dbReference type="Rhea" id="RHEA-COMP:10087"/>
        <dbReference type="ChEBI" id="CHEBI:65314"/>
        <dbReference type="ChEBI" id="CHEBI:65315"/>
        <dbReference type="EC" id="5.4.99.12"/>
    </reaction>
</comment>
<dbReference type="EC" id="5.4.99.12" evidence="4"/>
<dbReference type="RefSeq" id="WP_089977286.1">
    <property type="nucleotide sequence ID" value="NZ_CP084916.1"/>
</dbReference>
<evidence type="ECO:0000256" key="3">
    <source>
        <dbReference type="ARBA" id="ARBA00023235"/>
    </source>
</evidence>
<protein>
    <recommendedName>
        <fullName evidence="4">tRNA pseudouridine synthase A</fullName>
        <ecNumber evidence="4">5.4.99.12</ecNumber>
    </recommendedName>
    <alternativeName>
        <fullName evidence="4">tRNA pseudouridine(38-40) synthase</fullName>
    </alternativeName>
    <alternativeName>
        <fullName evidence="4">tRNA pseudouridylate synthase I</fullName>
    </alternativeName>
    <alternativeName>
        <fullName evidence="4">tRNA-uridine isomerase I</fullName>
    </alternativeName>
</protein>
<dbReference type="InterPro" id="IPR001406">
    <property type="entry name" value="PsdUridine_synth_TruA"/>
</dbReference>
<accession>A0A1H0ZWZ7</accession>
<feature type="domain" description="Pseudouridine synthase I TruA alpha/beta" evidence="8">
    <location>
        <begin position="9"/>
        <end position="107"/>
    </location>
</feature>
<dbReference type="Gene3D" id="3.30.70.660">
    <property type="entry name" value="Pseudouridine synthase I, catalytic domain, C-terminal subdomain"/>
    <property type="match status" value="1"/>
</dbReference>
<evidence type="ECO:0000256" key="1">
    <source>
        <dbReference type="ARBA" id="ARBA00009375"/>
    </source>
</evidence>
<keyword evidence="3 4" id="KW-0413">Isomerase</keyword>
<comment type="function">
    <text evidence="4">Formation of pseudouridine at positions 38, 39 and 40 in the anticodon stem and loop of transfer RNAs.</text>
</comment>
<evidence type="ECO:0000313" key="10">
    <source>
        <dbReference type="Proteomes" id="UP000199481"/>
    </source>
</evidence>
<dbReference type="NCBIfam" id="TIGR00071">
    <property type="entry name" value="hisT_truA"/>
    <property type="match status" value="1"/>
</dbReference>
<feature type="binding site" evidence="4 6">
    <location>
        <position position="113"/>
    </location>
    <ligand>
        <name>substrate</name>
    </ligand>
</feature>
<dbReference type="HAMAP" id="MF_00171">
    <property type="entry name" value="TruA"/>
    <property type="match status" value="1"/>
</dbReference>
<proteinExistence type="inferred from homology"/>
<dbReference type="InterPro" id="IPR020094">
    <property type="entry name" value="TruA/RsuA/RluB/E/F_N"/>
</dbReference>
<comment type="subunit">
    <text evidence="4">Homodimer.</text>
</comment>
<dbReference type="Proteomes" id="UP000199481">
    <property type="component" value="Unassembled WGS sequence"/>
</dbReference>
<name>A0A1H0ZWZ7_9LACT</name>
<dbReference type="AlphaFoldDB" id="A0A1H0ZWZ7"/>
<dbReference type="PIRSF" id="PIRSF001430">
    <property type="entry name" value="tRNA_psdUrid_synth"/>
    <property type="match status" value="1"/>
</dbReference>
<sequence length="279" mass="32005">MKWIRYKLIVQYDGTHFAGFQIQPHDRTVQGEIQKALKIMTKGIEVIIHGSGRTDSGVHAKGQVIHFDYPFIIPAKNMQRALNSLTTDEIFVKEVSIVEDDFHARYNTSGKKYQYRVDLNAIPDPFKRLYTLHHPYPLDMDKLRNALKDLEGEHDFSSFCASNSGREDKVRTVYEASVVKDDFNNELLFTFRGNGFLYNMVRIFVGTLLQIANGLRPADEIQRLLEVKDRNEAGPTAKPQGLYLMEVYYESSIAKKGTDYQEIGEVGEQVQHELDHTAK</sequence>
<feature type="domain" description="Pseudouridine synthase I TruA alpha/beta" evidence="8">
    <location>
        <begin position="146"/>
        <end position="250"/>
    </location>
</feature>
<dbReference type="GO" id="GO:0031119">
    <property type="term" value="P:tRNA pseudouridine synthesis"/>
    <property type="evidence" value="ECO:0007669"/>
    <property type="project" value="UniProtKB-UniRule"/>
</dbReference>
<evidence type="ECO:0000256" key="7">
    <source>
        <dbReference type="RuleBase" id="RU003792"/>
    </source>
</evidence>
<dbReference type="CDD" id="cd02570">
    <property type="entry name" value="PseudoU_synth_EcTruA"/>
    <property type="match status" value="1"/>
</dbReference>
<dbReference type="GO" id="GO:0003723">
    <property type="term" value="F:RNA binding"/>
    <property type="evidence" value="ECO:0007669"/>
    <property type="project" value="InterPro"/>
</dbReference>
<keyword evidence="10" id="KW-1185">Reference proteome</keyword>
<evidence type="ECO:0000256" key="5">
    <source>
        <dbReference type="PIRSR" id="PIRSR001430-1"/>
    </source>
</evidence>
<dbReference type="FunFam" id="3.30.70.580:FF:000001">
    <property type="entry name" value="tRNA pseudouridine synthase A"/>
    <property type="match status" value="1"/>
</dbReference>
<keyword evidence="2 4" id="KW-0819">tRNA processing</keyword>
<dbReference type="Pfam" id="PF01416">
    <property type="entry name" value="PseudoU_synth_1"/>
    <property type="match status" value="2"/>
</dbReference>